<feature type="transmembrane region" description="Helical" evidence="6">
    <location>
        <begin position="229"/>
        <end position="251"/>
    </location>
</feature>
<keyword evidence="3 6" id="KW-0812">Transmembrane</keyword>
<dbReference type="RefSeq" id="WP_132584733.1">
    <property type="nucleotide sequence ID" value="NZ_SMAJ01000016.1"/>
</dbReference>
<comment type="caution">
    <text evidence="6">Lacks conserved residue(s) required for the propagation of feature annotation.</text>
</comment>
<proteinExistence type="inferred from homology"/>
<evidence type="ECO:0000256" key="1">
    <source>
        <dbReference type="ARBA" id="ARBA00004370"/>
    </source>
</evidence>
<comment type="similarity">
    <text evidence="2 6">Belongs to the SURF1 family.</text>
</comment>
<keyword evidence="8" id="KW-1185">Reference proteome</keyword>
<dbReference type="GO" id="GO:0005886">
    <property type="term" value="C:plasma membrane"/>
    <property type="evidence" value="ECO:0007669"/>
    <property type="project" value="UniProtKB-SubCell"/>
</dbReference>
<dbReference type="PROSITE" id="PS50895">
    <property type="entry name" value="SURF1"/>
    <property type="match status" value="1"/>
</dbReference>
<evidence type="ECO:0000256" key="5">
    <source>
        <dbReference type="ARBA" id="ARBA00023136"/>
    </source>
</evidence>
<dbReference type="AlphaFoldDB" id="A0A4R3LRH5"/>
<keyword evidence="4 6" id="KW-1133">Transmembrane helix</keyword>
<evidence type="ECO:0000313" key="7">
    <source>
        <dbReference type="EMBL" id="TCT03123.1"/>
    </source>
</evidence>
<evidence type="ECO:0000256" key="3">
    <source>
        <dbReference type="ARBA" id="ARBA00022692"/>
    </source>
</evidence>
<gene>
    <name evidence="7" type="ORF">EDC26_11690</name>
</gene>
<dbReference type="InterPro" id="IPR002994">
    <property type="entry name" value="Surf1/Shy1"/>
</dbReference>
<dbReference type="CDD" id="cd06662">
    <property type="entry name" value="SURF1"/>
    <property type="match status" value="1"/>
</dbReference>
<accession>A0A4R3LRH5</accession>
<dbReference type="EMBL" id="SMAJ01000016">
    <property type="protein sequence ID" value="TCT03123.1"/>
    <property type="molecule type" value="Genomic_DNA"/>
</dbReference>
<evidence type="ECO:0000256" key="2">
    <source>
        <dbReference type="ARBA" id="ARBA00007165"/>
    </source>
</evidence>
<keyword evidence="6" id="KW-1003">Cell membrane</keyword>
<evidence type="ECO:0000256" key="6">
    <source>
        <dbReference type="RuleBase" id="RU363076"/>
    </source>
</evidence>
<reference evidence="7 8" key="1">
    <citation type="submission" date="2019-03" db="EMBL/GenBank/DDBJ databases">
        <title>Genomic Encyclopedia of Type Strains, Phase IV (KMG-IV): sequencing the most valuable type-strain genomes for metagenomic binning, comparative biology and taxonomic classification.</title>
        <authorList>
            <person name="Goeker M."/>
        </authorList>
    </citation>
    <scope>NUCLEOTIDE SEQUENCE [LARGE SCALE GENOMIC DNA]</scope>
    <source>
        <strain evidence="7 8">DSM 24591</strain>
    </source>
</reference>
<comment type="subcellular location">
    <subcellularLocation>
        <location evidence="6">Cell membrane</location>
        <topology evidence="6">Multi-pass membrane protein</topology>
    </subcellularLocation>
    <subcellularLocation>
        <location evidence="1">Membrane</location>
    </subcellularLocation>
</comment>
<dbReference type="PANTHER" id="PTHR23427">
    <property type="entry name" value="SURFEIT LOCUS PROTEIN"/>
    <property type="match status" value="1"/>
</dbReference>
<protein>
    <recommendedName>
        <fullName evidence="6">SURF1-like protein</fullName>
    </recommendedName>
</protein>
<sequence length="264" mass="28673">MAHSHANPRTLATLILLGAMVIVFVLAGNWQLRRAAQRHATSEAIDSGRSLAPLHLSAKSPSSEFTNWRPVTAGGIWRNDLTVLLENRSFKGRTGYWVATPLLLDGSPDTAVVVLRGWVPRPLGPGEKLAPIPSPQGLQTLSGQLINRVPRLFELWSIEHSTAGKLPAQLPLADHTLPHVQNLDLKAYAQASGLTLLSTIVEQTSDSPDGFGREWPHASLNASENIGYAMQWFTFAAIAAIAWLVTAMNALRRKRASRPPPAQA</sequence>
<dbReference type="OrthoDB" id="9789940at2"/>
<evidence type="ECO:0000256" key="4">
    <source>
        <dbReference type="ARBA" id="ARBA00022989"/>
    </source>
</evidence>
<dbReference type="PANTHER" id="PTHR23427:SF2">
    <property type="entry name" value="SURFEIT LOCUS PROTEIN 1"/>
    <property type="match status" value="1"/>
</dbReference>
<dbReference type="Pfam" id="PF02104">
    <property type="entry name" value="SURF1"/>
    <property type="match status" value="1"/>
</dbReference>
<comment type="caution">
    <text evidence="7">The sequence shown here is derived from an EMBL/GenBank/DDBJ whole genome shotgun (WGS) entry which is preliminary data.</text>
</comment>
<organism evidence="7 8">
    <name type="scientific">Paralcaligenes ureilyticus</name>
    <dbReference type="NCBI Taxonomy" id="627131"/>
    <lineage>
        <taxon>Bacteria</taxon>
        <taxon>Pseudomonadati</taxon>
        <taxon>Pseudomonadota</taxon>
        <taxon>Betaproteobacteria</taxon>
        <taxon>Burkholderiales</taxon>
        <taxon>Alcaligenaceae</taxon>
        <taxon>Paralcaligenes</taxon>
    </lineage>
</organism>
<dbReference type="Proteomes" id="UP000295525">
    <property type="component" value="Unassembled WGS sequence"/>
</dbReference>
<keyword evidence="5 6" id="KW-0472">Membrane</keyword>
<evidence type="ECO:0000313" key="8">
    <source>
        <dbReference type="Proteomes" id="UP000295525"/>
    </source>
</evidence>
<dbReference type="InterPro" id="IPR045214">
    <property type="entry name" value="Surf1/Surf4"/>
</dbReference>
<name>A0A4R3LRH5_9BURK</name>